<dbReference type="Proteomes" id="UP000000463">
    <property type="component" value="Segment"/>
</dbReference>
<dbReference type="RefSeq" id="YP_006988459.1">
    <property type="nucleotide sequence ID" value="NC_019406.1"/>
</dbReference>
<organism evidence="1 2">
    <name type="scientific">Caulobacter phage CcrColossus</name>
    <dbReference type="NCBI Taxonomy" id="1211640"/>
    <lineage>
        <taxon>Viruses</taxon>
        <taxon>Duplodnaviria</taxon>
        <taxon>Heunggongvirae</taxon>
        <taxon>Uroviricota</taxon>
        <taxon>Caudoviricetes</taxon>
        <taxon>Jeanschmidtviridae</taxon>
        <taxon>Colossusvirus</taxon>
        <taxon>Colossusvirus colossus</taxon>
    </lineage>
</organism>
<protein>
    <submittedName>
        <fullName evidence="1">Uncharacterized protein</fullName>
    </submittedName>
</protein>
<proteinExistence type="predicted"/>
<sequence>MAASDLTPEERRLAAAIDAMEKRRALAKTEGDIVTDAEITNWFREHAAVIRPLRDKLEGDW</sequence>
<name>K4JUR6_9CAUD</name>
<gene>
    <name evidence="1" type="ORF">CcrColossus_gp225</name>
</gene>
<dbReference type="OrthoDB" id="29090at10239"/>
<reference evidence="1 2" key="1">
    <citation type="journal article" date="2012" name="BMC Genomics">
        <title>The Caulobacter crescentus phage phiCbK: genomics of a canonical phage.</title>
        <authorList>
            <person name="Gill J.J."/>
            <person name="Berry J.D."/>
            <person name="Russell W.K."/>
            <person name="Lessor L."/>
            <person name="Escobar Garcia D.A."/>
            <person name="Hernandez D."/>
            <person name="Kane A."/>
            <person name="Keene J."/>
            <person name="Maddox M."/>
            <person name="Martin R."/>
            <person name="Mohan S."/>
            <person name="Thorn A.M."/>
            <person name="Russell D.H."/>
            <person name="Young R."/>
        </authorList>
    </citation>
    <scope>NUCLEOTIDE SEQUENCE [LARGE SCALE GENOMIC DNA]</scope>
</reference>
<dbReference type="EMBL" id="JX100810">
    <property type="protein sequence ID" value="AFU88095.1"/>
    <property type="molecule type" value="Genomic_DNA"/>
</dbReference>
<keyword evidence="2" id="KW-1185">Reference proteome</keyword>
<evidence type="ECO:0000313" key="1">
    <source>
        <dbReference type="EMBL" id="AFU88095.1"/>
    </source>
</evidence>
<dbReference type="KEGG" id="vg:13995153"/>
<dbReference type="GeneID" id="13995153"/>
<accession>K4JUR6</accession>
<evidence type="ECO:0000313" key="2">
    <source>
        <dbReference type="Proteomes" id="UP000000463"/>
    </source>
</evidence>